<dbReference type="RefSeq" id="WP_373875780.1">
    <property type="nucleotide sequence ID" value="NZ_BRVS01000003.1"/>
</dbReference>
<feature type="domain" description="MoaB/Mog" evidence="3">
    <location>
        <begin position="27"/>
        <end position="169"/>
    </location>
</feature>
<dbReference type="CDD" id="cd00886">
    <property type="entry name" value="MogA_MoaB"/>
    <property type="match status" value="1"/>
</dbReference>
<protein>
    <submittedName>
        <fullName evidence="4">Molybdenum cofactor biosynthesis protein</fullName>
    </submittedName>
</protein>
<name>A0ABQ5MQQ3_9MICC</name>
<dbReference type="NCBIfam" id="TIGR00177">
    <property type="entry name" value="molyb_syn"/>
    <property type="match status" value="1"/>
</dbReference>
<gene>
    <name evidence="4" type="ORF">AHIS1636_07600</name>
</gene>
<dbReference type="PANTHER" id="PTHR43764">
    <property type="entry name" value="MOLYBDENUM COFACTOR BIOSYNTHESIS"/>
    <property type="match status" value="1"/>
</dbReference>
<sequence length="192" mass="19388">MSAADAAAPLPAVPDLKAPRPVNRSAGVVIASNRAAAGSYPDRTGPVISQWLQEQGFAPLPVRVVPDGAPVRDALAALLEEAPGVIITSGGTGITADDLTPEMTAGFLQKQLPGVAEALRAAGAAKTPLAVLSRGLAGVSGRTFIVNLPGSAGGVRDGLEVLAPILKHICTQLAGQRDAGHPAAPAQQHRRS</sequence>
<dbReference type="Gene3D" id="3.40.980.10">
    <property type="entry name" value="MoaB/Mog-like domain"/>
    <property type="match status" value="1"/>
</dbReference>
<dbReference type="SUPFAM" id="SSF53218">
    <property type="entry name" value="Molybdenum cofactor biosynthesis proteins"/>
    <property type="match status" value="1"/>
</dbReference>
<dbReference type="EMBL" id="BRVS01000003">
    <property type="protein sequence ID" value="GLB66321.1"/>
    <property type="molecule type" value="Genomic_DNA"/>
</dbReference>
<dbReference type="InterPro" id="IPR001453">
    <property type="entry name" value="MoaB/Mog_dom"/>
</dbReference>
<comment type="pathway">
    <text evidence="1">Cofactor biosynthesis; molybdopterin biosynthesis.</text>
</comment>
<dbReference type="InterPro" id="IPR051920">
    <property type="entry name" value="MPT_Adenylyltrnsfr/MoaC-Rel"/>
</dbReference>
<organism evidence="4 5">
    <name type="scientific">Arthrobacter mangrovi</name>
    <dbReference type="NCBI Taxonomy" id="2966350"/>
    <lineage>
        <taxon>Bacteria</taxon>
        <taxon>Bacillati</taxon>
        <taxon>Actinomycetota</taxon>
        <taxon>Actinomycetes</taxon>
        <taxon>Micrococcales</taxon>
        <taxon>Micrococcaceae</taxon>
        <taxon>Arthrobacter</taxon>
    </lineage>
</organism>
<dbReference type="InterPro" id="IPR036425">
    <property type="entry name" value="MoaB/Mog-like_dom_sf"/>
</dbReference>
<dbReference type="PANTHER" id="PTHR43764:SF1">
    <property type="entry name" value="MOLYBDOPTERIN MOLYBDOTRANSFERASE"/>
    <property type="match status" value="1"/>
</dbReference>
<keyword evidence="5" id="KW-1185">Reference proteome</keyword>
<evidence type="ECO:0000256" key="2">
    <source>
        <dbReference type="ARBA" id="ARBA00023150"/>
    </source>
</evidence>
<accession>A0ABQ5MQQ3</accession>
<dbReference type="SMART" id="SM00852">
    <property type="entry name" value="MoCF_biosynth"/>
    <property type="match status" value="1"/>
</dbReference>
<keyword evidence="2" id="KW-0501">Molybdenum cofactor biosynthesis</keyword>
<dbReference type="Pfam" id="PF00994">
    <property type="entry name" value="MoCF_biosynth"/>
    <property type="match status" value="1"/>
</dbReference>
<evidence type="ECO:0000313" key="5">
    <source>
        <dbReference type="Proteomes" id="UP001209654"/>
    </source>
</evidence>
<evidence type="ECO:0000259" key="3">
    <source>
        <dbReference type="SMART" id="SM00852"/>
    </source>
</evidence>
<reference evidence="4 5" key="1">
    <citation type="journal article" date="2023" name="Int. J. Syst. Evol. Microbiol.">
        <title>Arthrobacter mangrovi sp. nov., an actinobacterium isolated from the rhizosphere of a mangrove.</title>
        <authorList>
            <person name="Hamada M."/>
            <person name="Saitou S."/>
            <person name="Enomoto N."/>
            <person name="Nanri K."/>
            <person name="Hidaka K."/>
            <person name="Miura T."/>
            <person name="Tamura T."/>
        </authorList>
    </citation>
    <scope>NUCLEOTIDE SEQUENCE [LARGE SCALE GENOMIC DNA]</scope>
    <source>
        <strain evidence="4 5">NBRC 112813</strain>
    </source>
</reference>
<comment type="caution">
    <text evidence="4">The sequence shown here is derived from an EMBL/GenBank/DDBJ whole genome shotgun (WGS) entry which is preliminary data.</text>
</comment>
<dbReference type="Proteomes" id="UP001209654">
    <property type="component" value="Unassembled WGS sequence"/>
</dbReference>
<proteinExistence type="predicted"/>
<evidence type="ECO:0000256" key="1">
    <source>
        <dbReference type="ARBA" id="ARBA00005046"/>
    </source>
</evidence>
<evidence type="ECO:0000313" key="4">
    <source>
        <dbReference type="EMBL" id="GLB66321.1"/>
    </source>
</evidence>